<name>A0AAP1RGL7_9FLAO</name>
<dbReference type="EMBL" id="WXXV01000011">
    <property type="protein sequence ID" value="MBE7695538.1"/>
    <property type="molecule type" value="Genomic_DNA"/>
</dbReference>
<accession>A0AAP1RGL7</accession>
<protein>
    <recommendedName>
        <fullName evidence="3">TonB-dependent receptor</fullName>
    </recommendedName>
</protein>
<dbReference type="Proteomes" id="UP000806077">
    <property type="component" value="Unassembled WGS sequence"/>
</dbReference>
<dbReference type="RefSeq" id="WP_101955863.1">
    <property type="nucleotide sequence ID" value="NZ_JAJHTL010000012.1"/>
</dbReference>
<sequence>MKQDFLAGERITGYKMFDKPKCGASKGKCGCGCSDNHGAKQRPHTDFKNISAKKTAKVIDAASNEILPFSAIVNLRTKQGVEADVNGNFTLTGHNSDIIQVSFVGYKSVKLPLSQINGTISLVADDLLDEVVITAAKKKNPTSSLLAIILGSLYVTGVAVCKFKGQ</sequence>
<comment type="caution">
    <text evidence="1">The sequence shown here is derived from an EMBL/GenBank/DDBJ whole genome shotgun (WGS) entry which is preliminary data.</text>
</comment>
<evidence type="ECO:0000313" key="2">
    <source>
        <dbReference type="Proteomes" id="UP000806077"/>
    </source>
</evidence>
<dbReference type="SUPFAM" id="SSF49464">
    <property type="entry name" value="Carboxypeptidase regulatory domain-like"/>
    <property type="match status" value="1"/>
</dbReference>
<dbReference type="InterPro" id="IPR008969">
    <property type="entry name" value="CarboxyPept-like_regulatory"/>
</dbReference>
<reference evidence="1 2" key="1">
    <citation type="journal article" date="2020" name="Int. J. Syst. Evol. Microbiol.">
        <title>Tenacibaculum piscium sp. nov., isolated from skin ulcers of sea-farmed fish, and description of Tenacibaculum finnmarkense sp. nov. with subdivision into genomovars finnmarkense and ulcerans.</title>
        <authorList>
            <person name="Olsen A.B."/>
            <person name="Spilsberg B."/>
            <person name="Nilsen H.K."/>
            <person name="Lagesen K."/>
            <person name="Gulla S."/>
            <person name="Avendano-Herrera R."/>
            <person name="Irgang R."/>
            <person name="Duchaud E."/>
            <person name="Colquhoun D.J."/>
        </authorList>
    </citation>
    <scope>NUCLEOTIDE SEQUENCE [LARGE SCALE GENOMIC DNA]</scope>
    <source>
        <strain evidence="1 2">TNO037</strain>
    </source>
</reference>
<organism evidence="1 2">
    <name type="scientific">Tenacibaculum finnmarkense genomovar finnmarkense</name>
    <dbReference type="NCBI Taxonomy" id="1458503"/>
    <lineage>
        <taxon>Bacteria</taxon>
        <taxon>Pseudomonadati</taxon>
        <taxon>Bacteroidota</taxon>
        <taxon>Flavobacteriia</taxon>
        <taxon>Flavobacteriales</taxon>
        <taxon>Flavobacteriaceae</taxon>
        <taxon>Tenacibaculum</taxon>
        <taxon>Tenacibaculum finnmarkense</taxon>
    </lineage>
</organism>
<dbReference type="AlphaFoldDB" id="A0AAP1RGL7"/>
<keyword evidence="2" id="KW-1185">Reference proteome</keyword>
<proteinExistence type="predicted"/>
<gene>
    <name evidence="1" type="ORF">F7645_08905</name>
</gene>
<dbReference type="Pfam" id="PF13715">
    <property type="entry name" value="CarbopepD_reg_2"/>
    <property type="match status" value="1"/>
</dbReference>
<evidence type="ECO:0008006" key="3">
    <source>
        <dbReference type="Google" id="ProtNLM"/>
    </source>
</evidence>
<evidence type="ECO:0000313" key="1">
    <source>
        <dbReference type="EMBL" id="MBE7695538.1"/>
    </source>
</evidence>